<dbReference type="PANTHER" id="PTHR34605">
    <property type="entry name" value="PHAGE_INTEGRASE DOMAIN-CONTAINING PROTEIN"/>
    <property type="match status" value="1"/>
</dbReference>
<dbReference type="InterPro" id="IPR052925">
    <property type="entry name" value="Phage_Integrase-like_Recomb"/>
</dbReference>
<dbReference type="EMBL" id="PGCI01000873">
    <property type="protein sequence ID" value="PLW12806.1"/>
    <property type="molecule type" value="Genomic_DNA"/>
</dbReference>
<organism evidence="2 3">
    <name type="scientific">Puccinia coronata f. sp. avenae</name>
    <dbReference type="NCBI Taxonomy" id="200324"/>
    <lineage>
        <taxon>Eukaryota</taxon>
        <taxon>Fungi</taxon>
        <taxon>Dikarya</taxon>
        <taxon>Basidiomycota</taxon>
        <taxon>Pucciniomycotina</taxon>
        <taxon>Pucciniomycetes</taxon>
        <taxon>Pucciniales</taxon>
        <taxon>Pucciniaceae</taxon>
        <taxon>Puccinia</taxon>
    </lineage>
</organism>
<protein>
    <recommendedName>
        <fullName evidence="4">Tyr recombinase domain-containing protein</fullName>
    </recommendedName>
</protein>
<dbReference type="Proteomes" id="UP000235392">
    <property type="component" value="Unassembled WGS sequence"/>
</dbReference>
<proteinExistence type="predicted"/>
<evidence type="ECO:0008006" key="4">
    <source>
        <dbReference type="Google" id="ProtNLM"/>
    </source>
</evidence>
<keyword evidence="1" id="KW-0233">DNA recombination</keyword>
<dbReference type="InterPro" id="IPR011010">
    <property type="entry name" value="DNA_brk_join_enz"/>
</dbReference>
<accession>A0A2N5SHU6</accession>
<dbReference type="Gene3D" id="1.10.443.10">
    <property type="entry name" value="Intergrase catalytic core"/>
    <property type="match status" value="1"/>
</dbReference>
<evidence type="ECO:0000256" key="1">
    <source>
        <dbReference type="ARBA" id="ARBA00023172"/>
    </source>
</evidence>
<gene>
    <name evidence="2" type="ORF">PCASD_21875</name>
</gene>
<dbReference type="PANTHER" id="PTHR34605:SF3">
    <property type="entry name" value="P CELL-TYPE AGGLUTINATION PROTEIN MAP4-LIKE-RELATED"/>
    <property type="match status" value="1"/>
</dbReference>
<dbReference type="InterPro" id="IPR013762">
    <property type="entry name" value="Integrase-like_cat_sf"/>
</dbReference>
<dbReference type="GO" id="GO:0015074">
    <property type="term" value="P:DNA integration"/>
    <property type="evidence" value="ECO:0007669"/>
    <property type="project" value="InterPro"/>
</dbReference>
<name>A0A2N5SHU6_9BASI</name>
<dbReference type="SUPFAM" id="SSF56349">
    <property type="entry name" value="DNA breaking-rejoining enzymes"/>
    <property type="match status" value="1"/>
</dbReference>
<comment type="caution">
    <text evidence="2">The sequence shown here is derived from an EMBL/GenBank/DDBJ whole genome shotgun (WGS) entry which is preliminary data.</text>
</comment>
<dbReference type="GO" id="GO:0006310">
    <property type="term" value="P:DNA recombination"/>
    <property type="evidence" value="ECO:0007669"/>
    <property type="project" value="UniProtKB-KW"/>
</dbReference>
<evidence type="ECO:0000313" key="3">
    <source>
        <dbReference type="Proteomes" id="UP000235392"/>
    </source>
</evidence>
<dbReference type="GO" id="GO:0003677">
    <property type="term" value="F:DNA binding"/>
    <property type="evidence" value="ECO:0007669"/>
    <property type="project" value="InterPro"/>
</dbReference>
<sequence>MKSTSGLLVDDLWQLYQLLSRRGPEAEVVRDLAIVAFWGMARLAEVTYLTKYGVIPYKTKIAVDDVHHYAEAMVLILHEAKTAKPGKTQSLKLRPRIGPLCPVKAIERRLATTSAPSDSLFGFGERPHRINLTKRRTNKILRAAWRELGCPELSGHLFRVGGASIRSAIGVGVEDIKRLGRWTSECYQLYVKPLPPEEIARSVAVLQNPNPA</sequence>
<reference evidence="2 3" key="1">
    <citation type="submission" date="2017-11" db="EMBL/GenBank/DDBJ databases">
        <title>De novo assembly and phasing of dikaryotic genomes from two isolates of Puccinia coronata f. sp. avenae, the causal agent of oat crown rust.</title>
        <authorList>
            <person name="Miller M.E."/>
            <person name="Zhang Y."/>
            <person name="Omidvar V."/>
            <person name="Sperschneider J."/>
            <person name="Schwessinger B."/>
            <person name="Raley C."/>
            <person name="Palmer J.M."/>
            <person name="Garnica D."/>
            <person name="Upadhyaya N."/>
            <person name="Rathjen J."/>
            <person name="Taylor J.M."/>
            <person name="Park R.F."/>
            <person name="Dodds P.N."/>
            <person name="Hirsch C.D."/>
            <person name="Kianian S.F."/>
            <person name="Figueroa M."/>
        </authorList>
    </citation>
    <scope>NUCLEOTIDE SEQUENCE [LARGE SCALE GENOMIC DNA]</scope>
    <source>
        <strain evidence="2">12SD80</strain>
    </source>
</reference>
<evidence type="ECO:0000313" key="2">
    <source>
        <dbReference type="EMBL" id="PLW12806.1"/>
    </source>
</evidence>
<dbReference type="AlphaFoldDB" id="A0A2N5SHU6"/>